<dbReference type="InterPro" id="IPR039535">
    <property type="entry name" value="ASST-like"/>
</dbReference>
<keyword evidence="1" id="KW-0624">Polysaccharide degradation</keyword>
<evidence type="ECO:0000256" key="1">
    <source>
        <dbReference type="PROSITE-ProRule" id="PRU01097"/>
    </source>
</evidence>
<feature type="domain" description="GH11" evidence="4">
    <location>
        <begin position="31"/>
        <end position="213"/>
    </location>
</feature>
<evidence type="ECO:0000313" key="6">
    <source>
        <dbReference type="Proteomes" id="UP001274830"/>
    </source>
</evidence>
<dbReference type="InterPro" id="IPR013319">
    <property type="entry name" value="GH11/12"/>
</dbReference>
<dbReference type="PANTHER" id="PTHR35340:SF6">
    <property type="entry name" value="ASST-DOMAIN-CONTAINING PROTEIN"/>
    <property type="match status" value="1"/>
</dbReference>
<feature type="signal peptide" evidence="3">
    <location>
        <begin position="1"/>
        <end position="19"/>
    </location>
</feature>
<feature type="compositionally biased region" description="Polar residues" evidence="2">
    <location>
        <begin position="274"/>
        <end position="284"/>
    </location>
</feature>
<proteinExistence type="inferred from homology"/>
<dbReference type="PANTHER" id="PTHR35340">
    <property type="entry name" value="PQQ ENZYME REPEAT PROTEIN-RELATED"/>
    <property type="match status" value="1"/>
</dbReference>
<evidence type="ECO:0000256" key="2">
    <source>
        <dbReference type="SAM" id="MobiDB-lite"/>
    </source>
</evidence>
<feature type="chain" id="PRO_5041977273" description="endo-1,4-beta-xylanase" evidence="3">
    <location>
        <begin position="20"/>
        <end position="718"/>
    </location>
</feature>
<sequence length="718" mass="76922">MVFFATALVAAVAAVGTIAAPTEAPAKLAKRNSPNSSGTNNGFYYQFWDDGTAGNTIYTNKAAGEYSVQWTNVGDMTSGKGWQQATPRNISFQGTVSASGNFYLAVYTWSTSGENYILENFGSYNPCNDGTTVGSITSDGSSYQICTVNRGNNYIQNWSIRQNKRSLGVVTTANHYNAYAAHGLNHNPLSAAAYQIVSTEGFGSTGSADITVSDAGNGGSSGTSPSSTASSSKPTSTAPTSSVPTSSAPASSSPTGSCSAIYGQCGGQGWNGPTCSSEAHTTSWPGGYVNPDDPADPGSGIEHHEVGGGGGNSSIWPYQIFKSAPYNPPVWEINATGEPLAPGLLFVTPTISISKTNVQQPAQIYRDNGQLVWFGPPATANNFKWQIFNDEPTLTFWSGVSSNGVNTGHGYGNVTFLDTSYNVKTPFESQADLHESYLTDRNTILVTAYNATQTDLTAINGTADGWVFDCLFFEIDPNTGEILIRWSALENVPVTASHQPLTTTGTAEKPDDYFHINSVANLGDHFLVNSRQTWTIYYLDSTGKIDWRFAGDTGGDFSPLPAGGSFRWQHHPRAHNVNNDSFDISLFNNNNQALDNSSSHPTDTLVYHLPLVPSNGSSAILRRKLVNNPPLFADSHGSYQPNLFNRNQLATFGQLPIVREYGPATDGSHVRWTGRAGHDSEVQIYRGFKEEWHAIPATTLPSLVVLLRGDGAARTTVM</sequence>
<protein>
    <recommendedName>
        <fullName evidence="1">endo-1,4-beta-xylanase</fullName>
        <ecNumber evidence="1">3.2.1.8</ecNumber>
    </recommendedName>
</protein>
<comment type="similarity">
    <text evidence="1">Belongs to the glycosyl hydrolase 11 (cellulase G) family.</text>
</comment>
<keyword evidence="1" id="KW-0378">Hydrolase</keyword>
<dbReference type="InterPro" id="IPR053143">
    <property type="entry name" value="Arylsulfate_ST"/>
</dbReference>
<keyword evidence="1" id="KW-0326">Glycosidase</keyword>
<feature type="region of interest" description="Disordered" evidence="2">
    <location>
        <begin position="274"/>
        <end position="309"/>
    </location>
</feature>
<comment type="caution">
    <text evidence="5">The sequence shown here is derived from an EMBL/GenBank/DDBJ whole genome shotgun (WGS) entry which is preliminary data.</text>
</comment>
<feature type="compositionally biased region" description="Low complexity" evidence="2">
    <location>
        <begin position="222"/>
        <end position="255"/>
    </location>
</feature>
<comment type="pathway">
    <text evidence="1">Glycan degradation; xylan degradation.</text>
</comment>
<keyword evidence="6" id="KW-1185">Reference proteome</keyword>
<keyword evidence="1" id="KW-0858">Xylan degradation</keyword>
<reference evidence="5" key="1">
    <citation type="submission" date="2023-07" db="EMBL/GenBank/DDBJ databases">
        <title>Black Yeasts Isolated from many extreme environments.</title>
        <authorList>
            <person name="Coleine C."/>
            <person name="Stajich J.E."/>
            <person name="Selbmann L."/>
        </authorList>
    </citation>
    <scope>NUCLEOTIDE SEQUENCE</scope>
    <source>
        <strain evidence="5">CCFEE 5485</strain>
    </source>
</reference>
<dbReference type="Gene3D" id="2.60.120.180">
    <property type="match status" value="1"/>
</dbReference>
<dbReference type="EMBL" id="JAUTXT010000072">
    <property type="protein sequence ID" value="KAK3669771.1"/>
    <property type="molecule type" value="Genomic_DNA"/>
</dbReference>
<accession>A0AAE0WF38</accession>
<dbReference type="SUPFAM" id="SSF49899">
    <property type="entry name" value="Concanavalin A-like lectins/glucanases"/>
    <property type="match status" value="1"/>
</dbReference>
<keyword evidence="1" id="KW-0119">Carbohydrate metabolism</keyword>
<dbReference type="Pfam" id="PF00457">
    <property type="entry name" value="Glyco_hydro_11"/>
    <property type="match status" value="1"/>
</dbReference>
<evidence type="ECO:0000259" key="4">
    <source>
        <dbReference type="PROSITE" id="PS51761"/>
    </source>
</evidence>
<dbReference type="InterPro" id="IPR013320">
    <property type="entry name" value="ConA-like_dom_sf"/>
</dbReference>
<evidence type="ECO:0000313" key="5">
    <source>
        <dbReference type="EMBL" id="KAK3669771.1"/>
    </source>
</evidence>
<dbReference type="GO" id="GO:0031176">
    <property type="term" value="F:endo-1,4-beta-xylanase activity"/>
    <property type="evidence" value="ECO:0007669"/>
    <property type="project" value="UniProtKB-UniRule"/>
</dbReference>
<name>A0AAE0WF38_9PEZI</name>
<organism evidence="5 6">
    <name type="scientific">Recurvomyces mirabilis</name>
    <dbReference type="NCBI Taxonomy" id="574656"/>
    <lineage>
        <taxon>Eukaryota</taxon>
        <taxon>Fungi</taxon>
        <taxon>Dikarya</taxon>
        <taxon>Ascomycota</taxon>
        <taxon>Pezizomycotina</taxon>
        <taxon>Dothideomycetes</taxon>
        <taxon>Dothideomycetidae</taxon>
        <taxon>Mycosphaerellales</taxon>
        <taxon>Teratosphaeriaceae</taxon>
        <taxon>Recurvomyces</taxon>
    </lineage>
</organism>
<feature type="region of interest" description="Disordered" evidence="2">
    <location>
        <begin position="209"/>
        <end position="255"/>
    </location>
</feature>
<feature type="active site" description="Proton donor" evidence="1">
    <location>
        <position position="200"/>
    </location>
</feature>
<dbReference type="PROSITE" id="PS51761">
    <property type="entry name" value="GH11_3"/>
    <property type="match status" value="1"/>
</dbReference>
<feature type="active site" description="Nucleophile" evidence="1">
    <location>
        <position position="114"/>
    </location>
</feature>
<dbReference type="AlphaFoldDB" id="A0AAE0WF38"/>
<dbReference type="Pfam" id="PF14269">
    <property type="entry name" value="Arylsulfotran_2"/>
    <property type="match status" value="1"/>
</dbReference>
<dbReference type="GO" id="GO:0045493">
    <property type="term" value="P:xylan catabolic process"/>
    <property type="evidence" value="ECO:0007669"/>
    <property type="project" value="UniProtKB-UniRule"/>
</dbReference>
<comment type="catalytic activity">
    <reaction evidence="1">
        <text>Endohydrolysis of (1-&gt;4)-beta-D-xylosidic linkages in xylans.</text>
        <dbReference type="EC" id="3.2.1.8"/>
    </reaction>
</comment>
<evidence type="ECO:0000256" key="3">
    <source>
        <dbReference type="SAM" id="SignalP"/>
    </source>
</evidence>
<dbReference type="InterPro" id="IPR033123">
    <property type="entry name" value="GH11_dom"/>
</dbReference>
<dbReference type="EC" id="3.2.1.8" evidence="1"/>
<dbReference type="Proteomes" id="UP001274830">
    <property type="component" value="Unassembled WGS sequence"/>
</dbReference>
<gene>
    <name evidence="5" type="ORF">LTR78_010344</name>
</gene>
<keyword evidence="3" id="KW-0732">Signal</keyword>